<evidence type="ECO:0000256" key="4">
    <source>
        <dbReference type="ARBA" id="ARBA00012967"/>
    </source>
</evidence>
<dbReference type="HAMAP" id="MF_00488">
    <property type="entry name" value="Lactate_dehydrog"/>
    <property type="match status" value="1"/>
</dbReference>
<dbReference type="PIRSF" id="PIRSF000102">
    <property type="entry name" value="Lac_mal_DH"/>
    <property type="match status" value="1"/>
</dbReference>
<feature type="active site" description="Proton acceptor" evidence="8 9">
    <location>
        <position position="172"/>
    </location>
</feature>
<feature type="binding site" evidence="10">
    <location>
        <begin position="7"/>
        <end position="12"/>
    </location>
    <ligand>
        <name>NAD(+)</name>
        <dbReference type="ChEBI" id="CHEBI:57540"/>
    </ligand>
</feature>
<dbReference type="Pfam" id="PF00056">
    <property type="entry name" value="Ldh_1_N"/>
    <property type="match status" value="1"/>
</dbReference>
<comment type="subcellular location">
    <subcellularLocation>
        <location evidence="8">Cytoplasm</location>
    </subcellularLocation>
</comment>
<dbReference type="SUPFAM" id="SSF56327">
    <property type="entry name" value="LDH C-terminal domain-like"/>
    <property type="match status" value="1"/>
</dbReference>
<dbReference type="PROSITE" id="PS00064">
    <property type="entry name" value="L_LDH"/>
    <property type="match status" value="1"/>
</dbReference>
<comment type="caution">
    <text evidence="8">Lacks conserved residue(s) required for the propagation of feature annotation.</text>
</comment>
<feature type="binding site" evidence="10">
    <location>
        <position position="92"/>
    </location>
    <ligand>
        <name>NAD(+)</name>
        <dbReference type="ChEBI" id="CHEBI:57540"/>
    </ligand>
</feature>
<comment type="activity regulation">
    <text evidence="8">Allosterically activated by fructose 1,6-bisphosphate (FBP).</text>
</comment>
<dbReference type="InterPro" id="IPR001236">
    <property type="entry name" value="Lactate/malate_DH_N"/>
</dbReference>
<evidence type="ECO:0000256" key="5">
    <source>
        <dbReference type="ARBA" id="ARBA00023002"/>
    </source>
</evidence>
<feature type="binding site" evidence="8">
    <location>
        <position position="140"/>
    </location>
    <ligand>
        <name>NAD(+)</name>
        <dbReference type="ChEBI" id="CHEBI:57540"/>
    </ligand>
</feature>
<feature type="binding site" evidence="8">
    <location>
        <begin position="145"/>
        <end position="148"/>
    </location>
    <ligand>
        <name>substrate</name>
    </ligand>
</feature>
<comment type="catalytic activity">
    <reaction evidence="7 8">
        <text>(S)-lactate + NAD(+) = pyruvate + NADH + H(+)</text>
        <dbReference type="Rhea" id="RHEA:23444"/>
        <dbReference type="ChEBI" id="CHEBI:15361"/>
        <dbReference type="ChEBI" id="CHEBI:15378"/>
        <dbReference type="ChEBI" id="CHEBI:16651"/>
        <dbReference type="ChEBI" id="CHEBI:57540"/>
        <dbReference type="ChEBI" id="CHEBI:57945"/>
        <dbReference type="EC" id="1.1.1.27"/>
    </reaction>
</comment>
<dbReference type="PANTHER" id="PTHR43128:SF16">
    <property type="entry name" value="L-LACTATE DEHYDROGENASE"/>
    <property type="match status" value="1"/>
</dbReference>
<feature type="binding site" evidence="8">
    <location>
        <position position="79"/>
    </location>
    <ligand>
        <name>substrate</name>
    </ligand>
</feature>
<feature type="binding site" evidence="8">
    <location>
        <position position="85"/>
    </location>
    <ligand>
        <name>substrate</name>
    </ligand>
</feature>
<evidence type="ECO:0000256" key="10">
    <source>
        <dbReference type="PIRSR" id="PIRSR000102-3"/>
    </source>
</evidence>
<dbReference type="RefSeq" id="WP_088921122.1">
    <property type="nucleotide sequence ID" value="NZ_CP018632.1"/>
</dbReference>
<feature type="binding site" evidence="8">
    <location>
        <position position="11"/>
    </location>
    <ligand>
        <name>NAD(+)</name>
        <dbReference type="ChEBI" id="CHEBI:57540"/>
    </ligand>
</feature>
<sequence>MKLGIIGTGMVGSAAAYAIACTGVVSSLVLIDHNPELASAQAADIADALPFIGAVSVQAGDYADLDGASIVVIAAGVAQKSGESRLQLLGRNADIFADVIAKVLAVAPDAILLVATNPVDIMTAVTTRLSGLDPARVIGTGTILDTARFRKNLSRHLGVSPQSVHAHVLGEHGDSEVLIWSSAECGAMQLESFARQRGCPLTDVLRAQVEASVRQAAQVIIAGKGATWFGIGAGLARIVRVIALNQHEVLTVSSMTDDVAGVQDVCLSLPRIIGAGGIEDTLMPAMTETEMQALGASARMLKETTDALGEVGGV</sequence>
<feature type="binding site" evidence="8">
    <location>
        <position position="150"/>
    </location>
    <ligand>
        <name>beta-D-fructose 1,6-bisphosphate</name>
        <dbReference type="ChEBI" id="CHEBI:32966"/>
        <note>allosteric activator</note>
    </ligand>
</feature>
<feature type="binding site" evidence="8">
    <location>
        <begin position="76"/>
        <end position="77"/>
    </location>
    <ligand>
        <name>NAD(+)</name>
        <dbReference type="ChEBI" id="CHEBI:57540"/>
    </ligand>
</feature>
<evidence type="ECO:0000256" key="3">
    <source>
        <dbReference type="ARBA" id="ARBA00006054"/>
    </source>
</evidence>
<dbReference type="NCBIfam" id="TIGR01771">
    <property type="entry name" value="L-LDH-NAD"/>
    <property type="match status" value="1"/>
</dbReference>
<name>A0A2Z2P6L5_9GAMM</name>
<feature type="binding site" evidence="8">
    <location>
        <begin position="115"/>
        <end position="117"/>
    </location>
    <ligand>
        <name>NAD(+)</name>
        <dbReference type="ChEBI" id="CHEBI:57540"/>
    </ligand>
</feature>
<comment type="function">
    <text evidence="1">Catalyzes the reversible oxidation of malate to oxaloacetate.</text>
</comment>
<evidence type="ECO:0000313" key="14">
    <source>
        <dbReference type="Proteomes" id="UP000250079"/>
    </source>
</evidence>
<dbReference type="GO" id="GO:0005737">
    <property type="term" value="C:cytoplasm"/>
    <property type="evidence" value="ECO:0007669"/>
    <property type="project" value="UniProtKB-SubCell"/>
</dbReference>
<comment type="subunit">
    <text evidence="8">Homotetramer.</text>
</comment>
<proteinExistence type="inferred from homology"/>
<dbReference type="Gene3D" id="3.40.50.720">
    <property type="entry name" value="NAD(P)-binding Rossmann-like Domain"/>
    <property type="match status" value="1"/>
</dbReference>
<dbReference type="PRINTS" id="PR00086">
    <property type="entry name" value="LLDHDRGNASE"/>
</dbReference>
<comment type="pathway">
    <text evidence="2 8">Fermentation; pyruvate fermentation to lactate; (S)-lactate from pyruvate: step 1/1.</text>
</comment>
<dbReference type="InterPro" id="IPR022383">
    <property type="entry name" value="Lactate/malate_DH_C"/>
</dbReference>
<dbReference type="InterPro" id="IPR018177">
    <property type="entry name" value="L-lactate_DH_AS"/>
</dbReference>
<feature type="binding site" evidence="8">
    <location>
        <begin position="117"/>
        <end position="120"/>
    </location>
    <ligand>
        <name>substrate</name>
    </ligand>
</feature>
<evidence type="ECO:0000256" key="1">
    <source>
        <dbReference type="ARBA" id="ARBA00003966"/>
    </source>
</evidence>
<dbReference type="GO" id="GO:0006089">
    <property type="term" value="P:lactate metabolic process"/>
    <property type="evidence" value="ECO:0007669"/>
    <property type="project" value="TreeGrafter"/>
</dbReference>
<keyword evidence="14" id="KW-1185">Reference proteome</keyword>
<dbReference type="KEGG" id="gai:IMCC3135_31445"/>
<dbReference type="GO" id="GO:0004459">
    <property type="term" value="F:L-lactate dehydrogenase (NAD+) activity"/>
    <property type="evidence" value="ECO:0007669"/>
    <property type="project" value="UniProtKB-UniRule"/>
</dbReference>
<comment type="similarity">
    <text evidence="3 8">Belongs to the LDH/MDH superfamily. LDH family.</text>
</comment>
<feature type="binding site" evidence="8">
    <location>
        <position position="227"/>
    </location>
    <ligand>
        <name>substrate</name>
    </ligand>
</feature>
<evidence type="ECO:0000313" key="13">
    <source>
        <dbReference type="EMBL" id="ASJ76337.1"/>
    </source>
</evidence>
<dbReference type="InterPro" id="IPR011304">
    <property type="entry name" value="L-lactate_DH"/>
</dbReference>
<dbReference type="SUPFAM" id="SSF51735">
    <property type="entry name" value="NAD(P)-binding Rossmann-fold domains"/>
    <property type="match status" value="1"/>
</dbReference>
<dbReference type="EMBL" id="CP018632">
    <property type="protein sequence ID" value="ASJ76337.1"/>
    <property type="molecule type" value="Genomic_DNA"/>
</dbReference>
<dbReference type="Pfam" id="PF02866">
    <property type="entry name" value="Ldh_1_C"/>
    <property type="match status" value="1"/>
</dbReference>
<feature type="domain" description="Lactate/malate dehydrogenase N-terminal" evidence="11">
    <location>
        <begin position="1"/>
        <end position="139"/>
    </location>
</feature>
<dbReference type="InterPro" id="IPR036291">
    <property type="entry name" value="NAD(P)-bd_dom_sf"/>
</dbReference>
<evidence type="ECO:0000256" key="6">
    <source>
        <dbReference type="ARBA" id="ARBA00023027"/>
    </source>
</evidence>
<dbReference type="EC" id="1.1.1.27" evidence="4 8"/>
<dbReference type="AlphaFoldDB" id="A0A2Z2P6L5"/>
<dbReference type="OrthoDB" id="9802969at2"/>
<evidence type="ECO:0000256" key="8">
    <source>
        <dbReference type="HAMAP-Rule" id="MF_00488"/>
    </source>
</evidence>
<accession>A0A2Z2P6L5</accession>
<feature type="domain" description="Lactate/malate dehydrogenase C-terminal" evidence="12">
    <location>
        <begin position="142"/>
        <end position="305"/>
    </location>
</feature>
<keyword evidence="6 8" id="KW-0520">NAD</keyword>
<evidence type="ECO:0000256" key="2">
    <source>
        <dbReference type="ARBA" id="ARBA00004843"/>
    </source>
</evidence>
<keyword evidence="8" id="KW-0963">Cytoplasm</keyword>
<organism evidence="13 14">
    <name type="scientific">Granulosicoccus antarcticus IMCC3135</name>
    <dbReference type="NCBI Taxonomy" id="1192854"/>
    <lineage>
        <taxon>Bacteria</taxon>
        <taxon>Pseudomonadati</taxon>
        <taxon>Pseudomonadota</taxon>
        <taxon>Gammaproteobacteria</taxon>
        <taxon>Chromatiales</taxon>
        <taxon>Granulosicoccaceae</taxon>
        <taxon>Granulosicoccus</taxon>
    </lineage>
</organism>
<dbReference type="PANTHER" id="PTHR43128">
    <property type="entry name" value="L-2-HYDROXYCARBOXYLATE DEHYDROGENASE (NAD(P)(+))"/>
    <property type="match status" value="1"/>
</dbReference>
<keyword evidence="8" id="KW-0021">Allosteric enzyme</keyword>
<evidence type="ECO:0000259" key="12">
    <source>
        <dbReference type="Pfam" id="PF02866"/>
    </source>
</evidence>
<evidence type="ECO:0000256" key="7">
    <source>
        <dbReference type="ARBA" id="ARBA00049258"/>
    </source>
</evidence>
<feature type="binding site" evidence="8">
    <location>
        <position position="165"/>
    </location>
    <ligand>
        <name>beta-D-fructose 1,6-bisphosphate</name>
        <dbReference type="ChEBI" id="CHEBI:32966"/>
        <note>allosteric activator</note>
    </ligand>
</feature>
<feature type="binding site" evidence="8">
    <location>
        <position position="62"/>
    </location>
    <ligand>
        <name>NAD(+)</name>
        <dbReference type="ChEBI" id="CHEBI:57540"/>
    </ligand>
</feature>
<dbReference type="UniPathway" id="UPA00554">
    <property type="reaction ID" value="UER00611"/>
</dbReference>
<keyword evidence="5 8" id="KW-0560">Oxidoreductase</keyword>
<evidence type="ECO:0000256" key="9">
    <source>
        <dbReference type="PIRSR" id="PIRSR000102-1"/>
    </source>
</evidence>
<comment type="function">
    <text evidence="8">Catalyzes the conversion of lactate to pyruvate.</text>
</comment>
<reference evidence="13 14" key="1">
    <citation type="submission" date="2016-12" db="EMBL/GenBank/DDBJ databases">
        <authorList>
            <person name="Song W.-J."/>
            <person name="Kurnit D.M."/>
        </authorList>
    </citation>
    <scope>NUCLEOTIDE SEQUENCE [LARGE SCALE GENOMIC DNA]</scope>
    <source>
        <strain evidence="13 14">IMCC3135</strain>
    </source>
</reference>
<feature type="binding site" evidence="8 10">
    <location>
        <position position="32"/>
    </location>
    <ligand>
        <name>NAD(+)</name>
        <dbReference type="ChEBI" id="CHEBI:57540"/>
    </ligand>
</feature>
<evidence type="ECO:0000259" key="11">
    <source>
        <dbReference type="Pfam" id="PF00056"/>
    </source>
</evidence>
<dbReference type="Proteomes" id="UP000250079">
    <property type="component" value="Chromosome"/>
</dbReference>
<dbReference type="InterPro" id="IPR015955">
    <property type="entry name" value="Lactate_DH/Glyco_Ohase_4_C"/>
</dbReference>
<protein>
    <recommendedName>
        <fullName evidence="4 8">L-lactate dehydrogenase</fullName>
        <shortName evidence="8">L-LDH</shortName>
        <ecNumber evidence="4 8">1.1.1.27</ecNumber>
    </recommendedName>
</protein>
<dbReference type="Gene3D" id="3.90.110.10">
    <property type="entry name" value="Lactate dehydrogenase/glycoside hydrolase, family 4, C-terminal"/>
    <property type="match status" value="1"/>
</dbReference>
<dbReference type="InterPro" id="IPR001557">
    <property type="entry name" value="L-lactate/malate_DH"/>
</dbReference>
<dbReference type="GO" id="GO:0006096">
    <property type="term" value="P:glycolytic process"/>
    <property type="evidence" value="ECO:0007669"/>
    <property type="project" value="UniProtKB-UniRule"/>
</dbReference>
<gene>
    <name evidence="8 13" type="primary">ldh</name>
    <name evidence="13" type="ORF">IMCC3135_31445</name>
</gene>